<protein>
    <recommendedName>
        <fullName evidence="6">Xylanolytic transcriptional activator regulatory domain-containing protein</fullName>
    </recommendedName>
</protein>
<gene>
    <name evidence="7" type="ORF">LTR84_010215</name>
</gene>
<evidence type="ECO:0000256" key="1">
    <source>
        <dbReference type="ARBA" id="ARBA00023015"/>
    </source>
</evidence>
<dbReference type="InterPro" id="IPR051127">
    <property type="entry name" value="Fungal_SecMet_Regulators"/>
</dbReference>
<reference evidence="7 8" key="1">
    <citation type="submission" date="2023-08" db="EMBL/GenBank/DDBJ databases">
        <title>Black Yeasts Isolated from many extreme environments.</title>
        <authorList>
            <person name="Coleine C."/>
            <person name="Stajich J.E."/>
            <person name="Selbmann L."/>
        </authorList>
    </citation>
    <scope>NUCLEOTIDE SEQUENCE [LARGE SCALE GENOMIC DNA]</scope>
    <source>
        <strain evidence="7 8">CCFEE 5792</strain>
    </source>
</reference>
<keyword evidence="4" id="KW-0539">Nucleus</keyword>
<evidence type="ECO:0000313" key="7">
    <source>
        <dbReference type="EMBL" id="KAK5045067.1"/>
    </source>
</evidence>
<proteinExistence type="predicted"/>
<dbReference type="GO" id="GO:0008270">
    <property type="term" value="F:zinc ion binding"/>
    <property type="evidence" value="ECO:0007669"/>
    <property type="project" value="InterPro"/>
</dbReference>
<dbReference type="PANTHER" id="PTHR47424">
    <property type="entry name" value="REGULATORY PROTEIN GAL4"/>
    <property type="match status" value="1"/>
</dbReference>
<sequence length="695" mass="77366">MRAACASRDVTGNDPRAPNVLVRKEYLADLENRVAANERGVQRLDRLFKCHLSNCVESTIDVATRQSHRSVGSEAVLPPEESPYRANVLEEPLDEDATVNNGMAMTFTEERTSAYFGESSNLHFTRVLLRATTAFHQFPSSSSTQMTVDKDSILVESNMERLSQFQTSPPAAVSNLPESELTALPSEEEMERLIDIYFDTVGMVFPIIHQETMRNTYAEFKANGFTRVRRTWLGTLNMMFAFASKFVQAESKQPSGKARVDNSEMFYDRAKGLCDGITRTVISIEIIHYLVLVIIHCQGTQRSIQAWNMHGLLVRSAIALGLHSDSHRRGLTPLMQEVYRRTWMVIYGIDKVLSVVFGRPCAIMDEAVLHRQLSSWSSHTPHDSPSNVDDLPGQFINVSYVLYQLTGMSLIKQYGAIREANNVESDELASLQSTDELRKLLKSWAASLPSQLGLCTPQSAMLLENTQANRLRVILTLRYHNLNTLIHRPLLSSTLSRASHGDNLHHGTSPYVFQLAAAGAYECVHSAESTIDIIHSIVSTDPTSKNNLGVWYFTLYYAFTASLVICGRWLLAKHGQNNPDEAAIAHCQKNLSKAQTIFRALNYDDALVESCSKYISNLSELFTSRGPILSHETSGDLRSMAGESQSEDSSGQANNASFFNADGLDAFEFLTSELLEPSAFEGFGWAMDGTLRGIV</sequence>
<dbReference type="GO" id="GO:0000981">
    <property type="term" value="F:DNA-binding transcription factor activity, RNA polymerase II-specific"/>
    <property type="evidence" value="ECO:0007669"/>
    <property type="project" value="TreeGrafter"/>
</dbReference>
<dbReference type="CDD" id="cd12148">
    <property type="entry name" value="fungal_TF_MHR"/>
    <property type="match status" value="1"/>
</dbReference>
<feature type="compositionally biased region" description="Polar residues" evidence="5">
    <location>
        <begin position="642"/>
        <end position="653"/>
    </location>
</feature>
<dbReference type="RefSeq" id="XP_064700706.1">
    <property type="nucleotide sequence ID" value="XM_064853752.1"/>
</dbReference>
<dbReference type="InterPro" id="IPR007219">
    <property type="entry name" value="XnlR_reg_dom"/>
</dbReference>
<dbReference type="Pfam" id="PF04082">
    <property type="entry name" value="Fungal_trans"/>
    <property type="match status" value="1"/>
</dbReference>
<dbReference type="GO" id="GO:0005634">
    <property type="term" value="C:nucleus"/>
    <property type="evidence" value="ECO:0007669"/>
    <property type="project" value="TreeGrafter"/>
</dbReference>
<dbReference type="PANTHER" id="PTHR47424:SF3">
    <property type="entry name" value="REGULATORY PROTEIN GAL4"/>
    <property type="match status" value="1"/>
</dbReference>
<dbReference type="GO" id="GO:0000978">
    <property type="term" value="F:RNA polymerase II cis-regulatory region sequence-specific DNA binding"/>
    <property type="evidence" value="ECO:0007669"/>
    <property type="project" value="TreeGrafter"/>
</dbReference>
<evidence type="ECO:0000313" key="8">
    <source>
        <dbReference type="Proteomes" id="UP001358417"/>
    </source>
</evidence>
<dbReference type="SMART" id="SM00906">
    <property type="entry name" value="Fungal_trans"/>
    <property type="match status" value="1"/>
</dbReference>
<keyword evidence="1" id="KW-0805">Transcription regulation</keyword>
<organism evidence="7 8">
    <name type="scientific">Exophiala bonariae</name>
    <dbReference type="NCBI Taxonomy" id="1690606"/>
    <lineage>
        <taxon>Eukaryota</taxon>
        <taxon>Fungi</taxon>
        <taxon>Dikarya</taxon>
        <taxon>Ascomycota</taxon>
        <taxon>Pezizomycotina</taxon>
        <taxon>Eurotiomycetes</taxon>
        <taxon>Chaetothyriomycetidae</taxon>
        <taxon>Chaetothyriales</taxon>
        <taxon>Herpotrichiellaceae</taxon>
        <taxon>Exophiala</taxon>
    </lineage>
</organism>
<evidence type="ECO:0000256" key="5">
    <source>
        <dbReference type="SAM" id="MobiDB-lite"/>
    </source>
</evidence>
<comment type="caution">
    <text evidence="7">The sequence shown here is derived from an EMBL/GenBank/DDBJ whole genome shotgun (WGS) entry which is preliminary data.</text>
</comment>
<keyword evidence="2" id="KW-0238">DNA-binding</keyword>
<dbReference type="GO" id="GO:0000435">
    <property type="term" value="P:positive regulation of transcription from RNA polymerase II promoter by galactose"/>
    <property type="evidence" value="ECO:0007669"/>
    <property type="project" value="TreeGrafter"/>
</dbReference>
<feature type="domain" description="Xylanolytic transcriptional activator regulatory" evidence="6">
    <location>
        <begin position="306"/>
        <end position="379"/>
    </location>
</feature>
<dbReference type="EMBL" id="JAVRRD010000040">
    <property type="protein sequence ID" value="KAK5045067.1"/>
    <property type="molecule type" value="Genomic_DNA"/>
</dbReference>
<dbReference type="Proteomes" id="UP001358417">
    <property type="component" value="Unassembled WGS sequence"/>
</dbReference>
<keyword evidence="3" id="KW-0804">Transcription</keyword>
<evidence type="ECO:0000256" key="4">
    <source>
        <dbReference type="ARBA" id="ARBA00023242"/>
    </source>
</evidence>
<dbReference type="GeneID" id="89978373"/>
<keyword evidence="8" id="KW-1185">Reference proteome</keyword>
<dbReference type="AlphaFoldDB" id="A0AAV9MTZ6"/>
<feature type="region of interest" description="Disordered" evidence="5">
    <location>
        <begin position="633"/>
        <end position="653"/>
    </location>
</feature>
<evidence type="ECO:0000259" key="6">
    <source>
        <dbReference type="SMART" id="SM00906"/>
    </source>
</evidence>
<dbReference type="GO" id="GO:0006351">
    <property type="term" value="P:DNA-templated transcription"/>
    <property type="evidence" value="ECO:0007669"/>
    <property type="project" value="InterPro"/>
</dbReference>
<evidence type="ECO:0000256" key="2">
    <source>
        <dbReference type="ARBA" id="ARBA00023125"/>
    </source>
</evidence>
<accession>A0AAV9MTZ6</accession>
<evidence type="ECO:0000256" key="3">
    <source>
        <dbReference type="ARBA" id="ARBA00023163"/>
    </source>
</evidence>
<name>A0AAV9MTZ6_9EURO</name>